<protein>
    <submittedName>
        <fullName evidence="2">Uncharacterized protein</fullName>
    </submittedName>
</protein>
<gene>
    <name evidence="2" type="ORF">UJA718_LOCUS36749</name>
</gene>
<organism evidence="2 3">
    <name type="scientific">Rotaria socialis</name>
    <dbReference type="NCBI Taxonomy" id="392032"/>
    <lineage>
        <taxon>Eukaryota</taxon>
        <taxon>Metazoa</taxon>
        <taxon>Spiralia</taxon>
        <taxon>Gnathifera</taxon>
        <taxon>Rotifera</taxon>
        <taxon>Eurotatoria</taxon>
        <taxon>Bdelloidea</taxon>
        <taxon>Philodinida</taxon>
        <taxon>Philodinidae</taxon>
        <taxon>Rotaria</taxon>
    </lineage>
</organism>
<comment type="caution">
    <text evidence="2">The sequence shown here is derived from an EMBL/GenBank/DDBJ whole genome shotgun (WGS) entry which is preliminary data.</text>
</comment>
<evidence type="ECO:0000256" key="1">
    <source>
        <dbReference type="SAM" id="MobiDB-lite"/>
    </source>
</evidence>
<feature type="compositionally biased region" description="Polar residues" evidence="1">
    <location>
        <begin position="278"/>
        <end position="287"/>
    </location>
</feature>
<feature type="compositionally biased region" description="Polar residues" evidence="1">
    <location>
        <begin position="57"/>
        <end position="67"/>
    </location>
</feature>
<proteinExistence type="predicted"/>
<feature type="region of interest" description="Disordered" evidence="1">
    <location>
        <begin position="199"/>
        <end position="294"/>
    </location>
</feature>
<feature type="compositionally biased region" description="Basic and acidic residues" evidence="1">
    <location>
        <begin position="251"/>
        <end position="274"/>
    </location>
</feature>
<dbReference type="AlphaFoldDB" id="A0A821J2C3"/>
<name>A0A821J2C3_9BILA</name>
<feature type="non-terminal residue" evidence="2">
    <location>
        <position position="1"/>
    </location>
</feature>
<reference evidence="2" key="1">
    <citation type="submission" date="2021-02" db="EMBL/GenBank/DDBJ databases">
        <authorList>
            <person name="Nowell W R."/>
        </authorList>
    </citation>
    <scope>NUCLEOTIDE SEQUENCE</scope>
</reference>
<feature type="region of interest" description="Disordered" evidence="1">
    <location>
        <begin position="57"/>
        <end position="174"/>
    </location>
</feature>
<sequence>DYTDAYLSAIASKPIPTRHVNRISTAVFANAAPIPLKPTSPPLSSKQSIKTSETRFTNINNIQTSSPAEKLIPPSSSRSSPYSSSPAEKLIPPSSSRSSTYSSSATSDRSTPYEPLSTTQYSSPQSQTFTSSYSTLIRSSPSTLTTTPTPSVDSQRSYTTFTSRSQPRLSTLPSVSRYETSYKSIYKPLPAYSFQSYPPSNTHTTSLSSSSTESTFKPSAPLRSSSSLSTYNINQSSISEPTIRPTSTIEKQLDRPETLLFQHDEDMRPSKLEKPSPILSSPMSSYATREELKIEPERLRMEQLSGYSSEPIRILENTIDKYDSLINQISEVLASVSPLSST</sequence>
<evidence type="ECO:0000313" key="3">
    <source>
        <dbReference type="Proteomes" id="UP000663873"/>
    </source>
</evidence>
<accession>A0A821J2C3</accession>
<feature type="compositionally biased region" description="Polar residues" evidence="1">
    <location>
        <begin position="152"/>
        <end position="174"/>
    </location>
</feature>
<feature type="compositionally biased region" description="Low complexity" evidence="1">
    <location>
        <begin position="73"/>
        <end position="151"/>
    </location>
</feature>
<keyword evidence="3" id="KW-1185">Reference proteome</keyword>
<feature type="non-terminal residue" evidence="2">
    <location>
        <position position="342"/>
    </location>
</feature>
<dbReference type="EMBL" id="CAJOBP010035743">
    <property type="protein sequence ID" value="CAF4711214.1"/>
    <property type="molecule type" value="Genomic_DNA"/>
</dbReference>
<feature type="compositionally biased region" description="Low complexity" evidence="1">
    <location>
        <begin position="200"/>
        <end position="237"/>
    </location>
</feature>
<evidence type="ECO:0000313" key="2">
    <source>
        <dbReference type="EMBL" id="CAF4711214.1"/>
    </source>
</evidence>
<feature type="compositionally biased region" description="Polar residues" evidence="1">
    <location>
        <begin position="238"/>
        <end position="250"/>
    </location>
</feature>
<dbReference type="Proteomes" id="UP000663873">
    <property type="component" value="Unassembled WGS sequence"/>
</dbReference>